<reference evidence="3 4" key="1">
    <citation type="submission" date="2021-12" db="EMBL/GenBank/DDBJ databases">
        <title>Genome sequencing of bacteria with rrn-lacking chromosome and rrn-plasmid.</title>
        <authorList>
            <person name="Anda M."/>
            <person name="Iwasaki W."/>
        </authorList>
    </citation>
    <scope>NUCLEOTIDE SEQUENCE [LARGE SCALE GENOMIC DNA]</scope>
    <source>
        <strain evidence="3 4">NBRC 15940</strain>
    </source>
</reference>
<dbReference type="PANTHER" id="PTHR34512">
    <property type="entry name" value="CELL SURFACE PROTEIN"/>
    <property type="match status" value="1"/>
</dbReference>
<dbReference type="Proteomes" id="UP001310022">
    <property type="component" value="Unassembled WGS sequence"/>
</dbReference>
<accession>A0AAN5AM58</accession>
<organism evidence="3 4">
    <name type="scientific">Persicobacter diffluens</name>
    <dbReference type="NCBI Taxonomy" id="981"/>
    <lineage>
        <taxon>Bacteria</taxon>
        <taxon>Pseudomonadati</taxon>
        <taxon>Bacteroidota</taxon>
        <taxon>Cytophagia</taxon>
        <taxon>Cytophagales</taxon>
        <taxon>Persicobacteraceae</taxon>
        <taxon>Persicobacter</taxon>
    </lineage>
</organism>
<dbReference type="InterPro" id="IPR015943">
    <property type="entry name" value="WD40/YVTN_repeat-like_dom_sf"/>
</dbReference>
<dbReference type="EMBL" id="BQKE01000004">
    <property type="protein sequence ID" value="GJM64059.1"/>
    <property type="molecule type" value="Genomic_DNA"/>
</dbReference>
<feature type="domain" description="Pyrrolo-quinoline quinone repeat" evidence="2">
    <location>
        <begin position="642"/>
        <end position="859"/>
    </location>
</feature>
<dbReference type="SMART" id="SM00564">
    <property type="entry name" value="PQQ"/>
    <property type="match status" value="12"/>
</dbReference>
<dbReference type="RefSeq" id="WP_338239143.1">
    <property type="nucleotide sequence ID" value="NZ_BQKE01000004.1"/>
</dbReference>
<feature type="domain" description="Pyrrolo-quinoline quinone repeat" evidence="2">
    <location>
        <begin position="325"/>
        <end position="547"/>
    </location>
</feature>
<dbReference type="InterPro" id="IPR018391">
    <property type="entry name" value="PQQ_b-propeller_rpt"/>
</dbReference>
<name>A0AAN5AM58_9BACT</name>
<feature type="signal peptide" evidence="1">
    <location>
        <begin position="1"/>
        <end position="19"/>
    </location>
</feature>
<evidence type="ECO:0000256" key="1">
    <source>
        <dbReference type="SAM" id="SignalP"/>
    </source>
</evidence>
<protein>
    <recommendedName>
        <fullName evidence="2">Pyrrolo-quinoline quinone repeat domain-containing protein</fullName>
    </recommendedName>
</protein>
<evidence type="ECO:0000313" key="4">
    <source>
        <dbReference type="Proteomes" id="UP001310022"/>
    </source>
</evidence>
<dbReference type="SUPFAM" id="SSF50998">
    <property type="entry name" value="Quinoprotein alcohol dehydrogenase-like"/>
    <property type="match status" value="4"/>
</dbReference>
<gene>
    <name evidence="3" type="ORF">PEDI_46110</name>
</gene>
<dbReference type="Pfam" id="PF13360">
    <property type="entry name" value="PQQ_2"/>
    <property type="match status" value="2"/>
</dbReference>
<evidence type="ECO:0000313" key="3">
    <source>
        <dbReference type="EMBL" id="GJM64059.1"/>
    </source>
</evidence>
<keyword evidence="4" id="KW-1185">Reference proteome</keyword>
<proteinExistence type="predicted"/>
<sequence>MKRLSIFLCIILFHSFSYAQEFTSKYASGDEELDQVRSEIQVLPTDRSNYASRAILMKLWAVSLQQQGVHIFPKYASIDTRLRAISKWNPMFHGGDAQAYTDKDIAGIGEVLKEGYQVLENYQHALVDDPQAVLFPSGNQHEDPVKPSNYSNIDWAQYRGNLGRTGYTGAKGPTKGATKWRFPVGLAWEAAPVVKEGVVYLTSPGIRNFLWQVDLKTGQPLKVFKQTPSLKGDQLYSSPAMASTPIIDGDHVILREMGSRGNRGESKDIAFLNLKTEKIDKQIEAGHVDYRAGYAPVQANEKVVVFPYGIHDIEEKPPVCQPFNRIVVKDKKTGKKKWDFNIGPTFSSPVLDDSLIFATNQFGNLYALKTYQWFRPASSDRIAWEFQAGAGINKAVAVNDRKVIFGSNDGFVYCLDKRSGQLIWKKSFGQNHQQAFRYFTTPYLNGGKVFIGSADKQMLILDIQNGETLFKAQANDWMRATPIADNRNAYFSSMDGHIYQVNLHKNKFKINWEKRFGEHFIYADLALADGHLLFNDSDLYTFCISEKGKKEWQFSTLKSFTDEEGFRIFMDQLAGGAYYQSKPTIAEGKLFIGTPSRFIYALDAETGEQQWKTEIGAAISGSPVYDNGKIYVGQQGGEDEFYCLDAEDGKILWTQKVGWVWGSCAVSDGLVFLPGVDGFVNCMDAESGHIVWRHRTERSTCSEPLVVGDEVFFGSWDHYLYKFDKATGKLKWKYQVNGGLDSGSPVAGEGKVFLPVGGGTFRAIDPKDHKILWTPKLEAKMFNVTPACHDGVVYISTLNGQGLGGVPVGAEIFAVDAKNGQLLWTFEGGGGLNGAIIGSNDRVYFGSTVNPYFFCVDPKGNGDGTTNLLWRVRMENKTEESVPALYNGKAYVLNSGGFLHCIE</sequence>
<dbReference type="PANTHER" id="PTHR34512:SF30">
    <property type="entry name" value="OUTER MEMBRANE PROTEIN ASSEMBLY FACTOR BAMB"/>
    <property type="match status" value="1"/>
</dbReference>
<dbReference type="Gene3D" id="2.130.10.10">
    <property type="entry name" value="YVTN repeat-like/Quinoprotein amine dehydrogenase"/>
    <property type="match status" value="3"/>
</dbReference>
<keyword evidence="1" id="KW-0732">Signal</keyword>
<comment type="caution">
    <text evidence="3">The sequence shown here is derived from an EMBL/GenBank/DDBJ whole genome shotgun (WGS) entry which is preliminary data.</text>
</comment>
<evidence type="ECO:0000259" key="2">
    <source>
        <dbReference type="Pfam" id="PF13360"/>
    </source>
</evidence>
<dbReference type="AlphaFoldDB" id="A0AAN5AM58"/>
<dbReference type="InterPro" id="IPR011047">
    <property type="entry name" value="Quinoprotein_ADH-like_sf"/>
</dbReference>
<feature type="chain" id="PRO_5042925307" description="Pyrrolo-quinoline quinone repeat domain-containing protein" evidence="1">
    <location>
        <begin position="20"/>
        <end position="903"/>
    </location>
</feature>
<dbReference type="InterPro" id="IPR002372">
    <property type="entry name" value="PQQ_rpt_dom"/>
</dbReference>
<dbReference type="Gene3D" id="2.40.10.480">
    <property type="match status" value="1"/>
</dbReference>